<organism evidence="1 2">
    <name type="scientific">Exophiala viscosa</name>
    <dbReference type="NCBI Taxonomy" id="2486360"/>
    <lineage>
        <taxon>Eukaryota</taxon>
        <taxon>Fungi</taxon>
        <taxon>Dikarya</taxon>
        <taxon>Ascomycota</taxon>
        <taxon>Pezizomycotina</taxon>
        <taxon>Eurotiomycetes</taxon>
        <taxon>Chaetothyriomycetidae</taxon>
        <taxon>Chaetothyriales</taxon>
        <taxon>Herpotrichiellaceae</taxon>
        <taxon>Exophiala</taxon>
    </lineage>
</organism>
<proteinExistence type="predicted"/>
<gene>
    <name evidence="1" type="ORF">EDD36DRAFT_260484</name>
</gene>
<dbReference type="Proteomes" id="UP001203852">
    <property type="component" value="Unassembled WGS sequence"/>
</dbReference>
<protein>
    <submittedName>
        <fullName evidence="1">Uncharacterized protein</fullName>
    </submittedName>
</protein>
<name>A0AAN6ICX5_9EURO</name>
<evidence type="ECO:0000313" key="2">
    <source>
        <dbReference type="Proteomes" id="UP001203852"/>
    </source>
</evidence>
<accession>A0AAN6ICX5</accession>
<comment type="caution">
    <text evidence="1">The sequence shown here is derived from an EMBL/GenBank/DDBJ whole genome shotgun (WGS) entry which is preliminary data.</text>
</comment>
<reference evidence="1" key="1">
    <citation type="journal article" date="2022" name="bioRxiv">
        <title>Deciphering the potential niche of two novel black yeast fungi from a biological soil crust based on their genomes, phenotypes, and melanin regulation.</title>
        <authorList>
            <consortium name="DOE Joint Genome Institute"/>
            <person name="Carr E.C."/>
            <person name="Barton Q."/>
            <person name="Grambo S."/>
            <person name="Sullivan M."/>
            <person name="Renfro C.M."/>
            <person name="Kuo A."/>
            <person name="Pangilinan J."/>
            <person name="Lipzen A."/>
            <person name="Keymanesh K."/>
            <person name="Savage E."/>
            <person name="Barry K."/>
            <person name="Grigoriev I.V."/>
            <person name="Riekhof W.R."/>
            <person name="Harris S.S."/>
        </authorList>
    </citation>
    <scope>NUCLEOTIDE SEQUENCE</scope>
    <source>
        <strain evidence="1">JF 03-4F</strain>
    </source>
</reference>
<keyword evidence="2" id="KW-1185">Reference proteome</keyword>
<sequence>MPRASISNGTLLIRPAKELLICILTPVHSHLALALYGNGPFSKSATDRRRTCAQGSTRQLMYHTLGIKGTGKWISRFAIEVGSVPVRVVTLSVM</sequence>
<evidence type="ECO:0000313" key="1">
    <source>
        <dbReference type="EMBL" id="KAI1613282.1"/>
    </source>
</evidence>
<dbReference type="AlphaFoldDB" id="A0AAN6ICX5"/>
<dbReference type="EMBL" id="MU404354">
    <property type="protein sequence ID" value="KAI1613282.1"/>
    <property type="molecule type" value="Genomic_DNA"/>
</dbReference>